<reference evidence="1 2" key="1">
    <citation type="submission" date="2019-07" db="EMBL/GenBank/DDBJ databases">
        <authorList>
            <person name="Huq M.A."/>
        </authorList>
    </citation>
    <scope>NUCLEOTIDE SEQUENCE [LARGE SCALE GENOMIC DNA]</scope>
    <source>
        <strain evidence="1 2">MAH-19</strain>
    </source>
</reference>
<dbReference type="AlphaFoldDB" id="A0A556MG60"/>
<evidence type="ECO:0000313" key="1">
    <source>
        <dbReference type="EMBL" id="TSJ38907.1"/>
    </source>
</evidence>
<dbReference type="OrthoDB" id="5187906at2"/>
<evidence type="ECO:0008006" key="3">
    <source>
        <dbReference type="Google" id="ProtNLM"/>
    </source>
</evidence>
<accession>A0A556MG60</accession>
<dbReference type="RefSeq" id="WP_144250188.1">
    <property type="nucleotide sequence ID" value="NZ_VLPK01000004.1"/>
</dbReference>
<name>A0A556MG60_9SPHI</name>
<dbReference type="EMBL" id="VLPK01000004">
    <property type="protein sequence ID" value="TSJ38907.1"/>
    <property type="molecule type" value="Genomic_DNA"/>
</dbReference>
<gene>
    <name evidence="1" type="ORF">FO440_20630</name>
</gene>
<evidence type="ECO:0000313" key="2">
    <source>
        <dbReference type="Proteomes" id="UP000318733"/>
    </source>
</evidence>
<proteinExistence type="predicted"/>
<dbReference type="Proteomes" id="UP000318733">
    <property type="component" value="Unassembled WGS sequence"/>
</dbReference>
<sequence length="142" mass="16521">MEPETLQTTQRNCKDCGAVLGPGRDDKLYCNNDCRTNYNNKKRKEMQISTDDQPILSVPEYITRIQNIILNNRSILESLCTEDKVGRLRERDLVGKGFNTKYFTSEAEPTGTGNIYRFCFEYGYLINEDNRAIIVCRKREVY</sequence>
<comment type="caution">
    <text evidence="1">The sequence shown here is derived from an EMBL/GenBank/DDBJ whole genome shotgun (WGS) entry which is preliminary data.</text>
</comment>
<protein>
    <recommendedName>
        <fullName evidence="3">DUF2116 family Zn-ribbon domain-containing protein</fullName>
    </recommendedName>
</protein>
<organism evidence="1 2">
    <name type="scientific">Mucilaginibacter corticis</name>
    <dbReference type="NCBI Taxonomy" id="2597670"/>
    <lineage>
        <taxon>Bacteria</taxon>
        <taxon>Pseudomonadati</taxon>
        <taxon>Bacteroidota</taxon>
        <taxon>Sphingobacteriia</taxon>
        <taxon>Sphingobacteriales</taxon>
        <taxon>Sphingobacteriaceae</taxon>
        <taxon>Mucilaginibacter</taxon>
    </lineage>
</organism>
<keyword evidence="2" id="KW-1185">Reference proteome</keyword>